<evidence type="ECO:0000256" key="1">
    <source>
        <dbReference type="SAM" id="MobiDB-lite"/>
    </source>
</evidence>
<reference evidence="2 3" key="1">
    <citation type="journal article" date="2016" name="Nat. Commun.">
        <title>Local admixture of amplified and diversified secreted pathogenesis determinants shapes mosaic Toxoplasma gondii genomes.</title>
        <authorList>
            <person name="Lorenzi H."/>
            <person name="Khan A."/>
            <person name="Behnke M.S."/>
            <person name="Namasivayam S."/>
            <person name="Swapna L.S."/>
            <person name="Hadjithomas M."/>
            <person name="Karamycheva S."/>
            <person name="Pinney D."/>
            <person name="Brunk B.P."/>
            <person name="Ajioka J.W."/>
            <person name="Ajzenberg D."/>
            <person name="Boothroyd J.C."/>
            <person name="Boyle J.P."/>
            <person name="Darde M.L."/>
            <person name="Diaz-Miranda M.A."/>
            <person name="Dubey J.P."/>
            <person name="Fritz H.M."/>
            <person name="Gennari S.M."/>
            <person name="Gregory B.D."/>
            <person name="Kim K."/>
            <person name="Saeij J.P."/>
            <person name="Su C."/>
            <person name="White M.W."/>
            <person name="Zhu X.Q."/>
            <person name="Howe D.K."/>
            <person name="Rosenthal B.M."/>
            <person name="Grigg M.E."/>
            <person name="Parkinson J."/>
            <person name="Liu L."/>
            <person name="Kissinger J.C."/>
            <person name="Roos D.S."/>
            <person name="Sibley L.D."/>
        </authorList>
    </citation>
    <scope>NUCLEOTIDE SEQUENCE [LARGE SCALE GENOMIC DNA]</scope>
    <source>
        <strain evidence="2 3">ARI</strain>
    </source>
</reference>
<feature type="region of interest" description="Disordered" evidence="1">
    <location>
        <begin position="798"/>
        <end position="819"/>
    </location>
</feature>
<feature type="region of interest" description="Disordered" evidence="1">
    <location>
        <begin position="336"/>
        <end position="359"/>
    </location>
</feature>
<dbReference type="Proteomes" id="UP000074247">
    <property type="component" value="Unassembled WGS sequence"/>
</dbReference>
<evidence type="ECO:0000313" key="3">
    <source>
        <dbReference type="Proteomes" id="UP000074247"/>
    </source>
</evidence>
<feature type="region of interest" description="Disordered" evidence="1">
    <location>
        <begin position="170"/>
        <end position="191"/>
    </location>
</feature>
<proteinExistence type="predicted"/>
<name>A0A139XRZ6_TOXGO</name>
<sequence length="898" mass="98392">MDTRPVQSASSSFSLSRMREEGIRLDTEQKEEFSSRVLFSSSLLEFSSRVLFSGAPSSHFTTEREIREATFCSRASEPQISTKMRENCSRLSWTRESDMRRRRATFSKGVPSLPILLVSSSLLARPTSSRCRRSLDRLWSSSFSPAFHSPRPLSLSPHACKESRGWRRQTSAACSGETDQRQASYGRRAPGTPVFDVPTRCLSFRSSPFLSPSLSLSFPSTSPSPRHSCSSSSFSSSSSSCSLSSSSSSSSSSSFSAFSEVFFSLSLSSRRLSPRTRERRREVEALMQPKHPLVKAVKQTASPHLPKYLQEFALHQQDARNLWKTRLAASSPVHQAHATTQAAKRPAGNASPTSPHPAHMDASLVASTAADLSRMRNGNEALWTALERRALQLRPLFEPKEISVFLSALSRMRRFPPEVFKAFAPVATQKIVYFNSSHLCMLLSAYAKSRVEPGPEFLAAVRQQLLHRLALRELQSPVELAMLVNALVKLKLCEDRGLVERVAQHVRQRLSVEDFHIRELAVLASAFAAVNYSDLALFSHIADAAVETINEATPVELARLLQAFSSVSPSTALGGLEEEQERIAQSERRRKKLEALLEVCVACAREKIAFMSADELLLSANALGQAFSVTASPALRDDVAALLASMRSLAVASLAVFSLSQISSLLFSFSRWKQPFPPAELLRVVDRLGALTSSDAVSGARHGSSQISQTRLPAELASTQISILFFLNLLLQSSPSSTSGTAAASGAAATRAKTLQGVRRLMRTWTPNIFLSFAPSPLVNSSLATERQLGEGETRLRARTAAAGSAEEADCGGETPGRGPPAAVQDLLRLLEAFVGLRDPEEKEDELLFLRGFQEAVLRCHTAIDGLAASQFLFLLEALRLPEEDDFVLLMKEKNAKT</sequence>
<dbReference type="EMBL" id="AGQS02005175">
    <property type="protein sequence ID" value="KYF41559.1"/>
    <property type="molecule type" value="Genomic_DNA"/>
</dbReference>
<dbReference type="OrthoDB" id="332380at2759"/>
<evidence type="ECO:0008006" key="4">
    <source>
        <dbReference type="Google" id="ProtNLM"/>
    </source>
</evidence>
<dbReference type="VEuPathDB" id="ToxoDB:TGARI_260230"/>
<protein>
    <recommendedName>
        <fullName evidence="4">RAP domain-containing protein</fullName>
    </recommendedName>
</protein>
<accession>A0A139XRZ6</accession>
<dbReference type="AlphaFoldDB" id="A0A139XRZ6"/>
<comment type="caution">
    <text evidence="2">The sequence shown here is derived from an EMBL/GenBank/DDBJ whole genome shotgun (WGS) entry which is preliminary data.</text>
</comment>
<gene>
    <name evidence="2" type="ORF">TGARI_260230</name>
</gene>
<organism evidence="2 3">
    <name type="scientific">Toxoplasma gondii ARI</name>
    <dbReference type="NCBI Taxonomy" id="1074872"/>
    <lineage>
        <taxon>Eukaryota</taxon>
        <taxon>Sar</taxon>
        <taxon>Alveolata</taxon>
        <taxon>Apicomplexa</taxon>
        <taxon>Conoidasida</taxon>
        <taxon>Coccidia</taxon>
        <taxon>Eucoccidiorida</taxon>
        <taxon>Eimeriorina</taxon>
        <taxon>Sarcocystidae</taxon>
        <taxon>Toxoplasma</taxon>
    </lineage>
</organism>
<evidence type="ECO:0000313" key="2">
    <source>
        <dbReference type="EMBL" id="KYF41559.1"/>
    </source>
</evidence>